<feature type="transmembrane region" description="Helical" evidence="7">
    <location>
        <begin position="489"/>
        <end position="507"/>
    </location>
</feature>
<sequence length="553" mass="59774">MDTSNAGELKKTPSEKEDVKSDPPSQLPTPPTRSAFKSILLVVTMTLGMMVNTAGSTSITMTLPTIGKEFHLQENELQWLVSAYPLSSGCLLLVFGRVADLYGRKKVFLCGSLFLAIFTLACSFQHDVISLDIIRGIQGIGSAAIVPASLGILADAFPPSRARSLAFATFSAGAPLGGVVGSVVGGILTQYTAKTWRAPFYLMTGLTVLCFVGSLISIDPDVPSCDPDKRIDWLGAFSVTAGLVLIVFVLSQGELAPRKWATPYIIALIILGVLLLVLFVIWQQYLEKVQDDPNAVHSALTPPPLIKPSLWKRGEGRFAAMMIIGFVNWAAFLAWIFWVQLYFQNYLQLSVIQSVVRFLPMVVSGLLCNTFVGIMAARVPVIYLTAIGTGATAVACLLFALINPGASYWAFTFPASVISVMGADFVFSTGTLFIAKVSMPHEQSVAGALFLTMNQLGTALGVATTTVVFNRVDLHRHGRDGIVSYKAAQWTAFAFGVLGTLLSILFFRGVGPAGFREPIDKPETLNGDEERTMTLDSNQDIKVRSKEVPNLNR</sequence>
<dbReference type="PROSITE" id="PS50850">
    <property type="entry name" value="MFS"/>
    <property type="match status" value="1"/>
</dbReference>
<feature type="transmembrane region" description="Helical" evidence="7">
    <location>
        <begin position="263"/>
        <end position="282"/>
    </location>
</feature>
<dbReference type="PANTHER" id="PTHR42718:SF9">
    <property type="entry name" value="MAJOR FACILITATOR SUPERFAMILY MULTIDRUG TRANSPORTER MFSC"/>
    <property type="match status" value="1"/>
</dbReference>
<evidence type="ECO:0000256" key="3">
    <source>
        <dbReference type="ARBA" id="ARBA00022692"/>
    </source>
</evidence>
<dbReference type="AlphaFoldDB" id="B0DDT8"/>
<dbReference type="Gene3D" id="1.20.1250.20">
    <property type="entry name" value="MFS general substrate transporter like domains"/>
    <property type="match status" value="2"/>
</dbReference>
<keyword evidence="3 7" id="KW-0812">Transmembrane</keyword>
<feature type="transmembrane region" description="Helical" evidence="7">
    <location>
        <begin position="408"/>
        <end position="435"/>
    </location>
</feature>
<feature type="transmembrane region" description="Helical" evidence="7">
    <location>
        <begin position="355"/>
        <end position="374"/>
    </location>
</feature>
<dbReference type="KEGG" id="lbc:LACBIDRAFT_299006"/>
<dbReference type="OrthoDB" id="5086884at2759"/>
<dbReference type="GO" id="GO:0022857">
    <property type="term" value="F:transmembrane transporter activity"/>
    <property type="evidence" value="ECO:0007669"/>
    <property type="project" value="InterPro"/>
</dbReference>
<evidence type="ECO:0000256" key="1">
    <source>
        <dbReference type="ARBA" id="ARBA00004141"/>
    </source>
</evidence>
<dbReference type="SUPFAM" id="SSF103473">
    <property type="entry name" value="MFS general substrate transporter"/>
    <property type="match status" value="2"/>
</dbReference>
<name>B0DDT8_LACBS</name>
<feature type="transmembrane region" description="Helical" evidence="7">
    <location>
        <begin position="39"/>
        <end position="57"/>
    </location>
</feature>
<dbReference type="FunCoup" id="B0DDT8">
    <property type="interactions" value="22"/>
</dbReference>
<dbReference type="GeneID" id="6077742"/>
<evidence type="ECO:0000256" key="7">
    <source>
        <dbReference type="SAM" id="Phobius"/>
    </source>
</evidence>
<dbReference type="PANTHER" id="PTHR42718">
    <property type="entry name" value="MAJOR FACILITATOR SUPERFAMILY MULTIDRUG TRANSPORTER MFSC"/>
    <property type="match status" value="1"/>
</dbReference>
<keyword evidence="4 7" id="KW-1133">Transmembrane helix</keyword>
<dbReference type="GO" id="GO:0016020">
    <property type="term" value="C:membrane"/>
    <property type="evidence" value="ECO:0007669"/>
    <property type="project" value="UniProtKB-SubCell"/>
</dbReference>
<feature type="transmembrane region" description="Helical" evidence="7">
    <location>
        <begin position="318"/>
        <end position="343"/>
    </location>
</feature>
<organism evidence="10">
    <name type="scientific">Laccaria bicolor (strain S238N-H82 / ATCC MYA-4686)</name>
    <name type="common">Bicoloured deceiver</name>
    <name type="synonym">Laccaria laccata var. bicolor</name>
    <dbReference type="NCBI Taxonomy" id="486041"/>
    <lineage>
        <taxon>Eukaryota</taxon>
        <taxon>Fungi</taxon>
        <taxon>Dikarya</taxon>
        <taxon>Basidiomycota</taxon>
        <taxon>Agaricomycotina</taxon>
        <taxon>Agaricomycetes</taxon>
        <taxon>Agaricomycetidae</taxon>
        <taxon>Agaricales</taxon>
        <taxon>Agaricineae</taxon>
        <taxon>Hydnangiaceae</taxon>
        <taxon>Laccaria</taxon>
    </lineage>
</organism>
<evidence type="ECO:0000256" key="6">
    <source>
        <dbReference type="SAM" id="MobiDB-lite"/>
    </source>
</evidence>
<feature type="region of interest" description="Disordered" evidence="6">
    <location>
        <begin position="1"/>
        <end position="32"/>
    </location>
</feature>
<dbReference type="HOGENOM" id="CLU_000960_27_0_1"/>
<feature type="transmembrane region" description="Helical" evidence="7">
    <location>
        <begin position="381"/>
        <end position="402"/>
    </location>
</feature>
<dbReference type="InterPro" id="IPR020846">
    <property type="entry name" value="MFS_dom"/>
</dbReference>
<protein>
    <submittedName>
        <fullName evidence="9">Predicted protein</fullName>
    </submittedName>
</protein>
<feature type="transmembrane region" description="Helical" evidence="7">
    <location>
        <begin position="200"/>
        <end position="219"/>
    </location>
</feature>
<proteinExistence type="predicted"/>
<dbReference type="RefSeq" id="XP_001882204.1">
    <property type="nucleotide sequence ID" value="XM_001882169.1"/>
</dbReference>
<feature type="transmembrane region" description="Helical" evidence="7">
    <location>
        <begin position="231"/>
        <end position="251"/>
    </location>
</feature>
<evidence type="ECO:0000313" key="10">
    <source>
        <dbReference type="Proteomes" id="UP000001194"/>
    </source>
</evidence>
<dbReference type="Proteomes" id="UP000001194">
    <property type="component" value="Unassembled WGS sequence"/>
</dbReference>
<evidence type="ECO:0000313" key="9">
    <source>
        <dbReference type="EMBL" id="EDR07273.1"/>
    </source>
</evidence>
<reference evidence="9 10" key="1">
    <citation type="journal article" date="2008" name="Nature">
        <title>The genome of Laccaria bicolor provides insights into mycorrhizal symbiosis.</title>
        <authorList>
            <person name="Martin F."/>
            <person name="Aerts A."/>
            <person name="Ahren D."/>
            <person name="Brun A."/>
            <person name="Danchin E.G.J."/>
            <person name="Duchaussoy F."/>
            <person name="Gibon J."/>
            <person name="Kohler A."/>
            <person name="Lindquist E."/>
            <person name="Pereda V."/>
            <person name="Salamov A."/>
            <person name="Shapiro H.J."/>
            <person name="Wuyts J."/>
            <person name="Blaudez D."/>
            <person name="Buee M."/>
            <person name="Brokstein P."/>
            <person name="Canbaeck B."/>
            <person name="Cohen D."/>
            <person name="Courty P.E."/>
            <person name="Coutinho P.M."/>
            <person name="Delaruelle C."/>
            <person name="Detter J.C."/>
            <person name="Deveau A."/>
            <person name="DiFazio S."/>
            <person name="Duplessis S."/>
            <person name="Fraissinet-Tachet L."/>
            <person name="Lucic E."/>
            <person name="Frey-Klett P."/>
            <person name="Fourrey C."/>
            <person name="Feussner I."/>
            <person name="Gay G."/>
            <person name="Grimwood J."/>
            <person name="Hoegger P.J."/>
            <person name="Jain P."/>
            <person name="Kilaru S."/>
            <person name="Labbe J."/>
            <person name="Lin Y.C."/>
            <person name="Legue V."/>
            <person name="Le Tacon F."/>
            <person name="Marmeisse R."/>
            <person name="Melayah D."/>
            <person name="Montanini B."/>
            <person name="Muratet M."/>
            <person name="Nehls U."/>
            <person name="Niculita-Hirzel H."/>
            <person name="Oudot-Le Secq M.P."/>
            <person name="Peter M."/>
            <person name="Quesneville H."/>
            <person name="Rajashekar B."/>
            <person name="Reich M."/>
            <person name="Rouhier N."/>
            <person name="Schmutz J."/>
            <person name="Yin T."/>
            <person name="Chalot M."/>
            <person name="Henrissat B."/>
            <person name="Kuees U."/>
            <person name="Lucas S."/>
            <person name="Van de Peer Y."/>
            <person name="Podila G.K."/>
            <person name="Polle A."/>
            <person name="Pukkila P.J."/>
            <person name="Richardson P.M."/>
            <person name="Rouze P."/>
            <person name="Sanders I.R."/>
            <person name="Stajich J.E."/>
            <person name="Tunlid A."/>
            <person name="Tuskan G."/>
            <person name="Grigoriev I.V."/>
        </authorList>
    </citation>
    <scope>NUCLEOTIDE SEQUENCE [LARGE SCALE GENOMIC DNA]</scope>
    <source>
        <strain evidence="10">S238N-H82 / ATCC MYA-4686</strain>
    </source>
</reference>
<keyword evidence="5 7" id="KW-0472">Membrane</keyword>
<feature type="transmembrane region" description="Helical" evidence="7">
    <location>
        <begin position="107"/>
        <end position="127"/>
    </location>
</feature>
<evidence type="ECO:0000256" key="2">
    <source>
        <dbReference type="ARBA" id="ARBA00022448"/>
    </source>
</evidence>
<feature type="domain" description="Major facilitator superfamily (MFS) profile" evidence="8">
    <location>
        <begin position="41"/>
        <end position="511"/>
    </location>
</feature>
<comment type="subcellular location">
    <subcellularLocation>
        <location evidence="1">Membrane</location>
        <topology evidence="1">Multi-pass membrane protein</topology>
    </subcellularLocation>
</comment>
<gene>
    <name evidence="9" type="ORF">LACBIDRAFT_299006</name>
</gene>
<feature type="transmembrane region" description="Helical" evidence="7">
    <location>
        <begin position="77"/>
        <end position="95"/>
    </location>
</feature>
<dbReference type="InterPro" id="IPR036259">
    <property type="entry name" value="MFS_trans_sf"/>
</dbReference>
<feature type="compositionally biased region" description="Basic and acidic residues" evidence="6">
    <location>
        <begin position="8"/>
        <end position="21"/>
    </location>
</feature>
<dbReference type="InterPro" id="IPR011701">
    <property type="entry name" value="MFS"/>
</dbReference>
<feature type="transmembrane region" description="Helical" evidence="7">
    <location>
        <begin position="447"/>
        <end position="469"/>
    </location>
</feature>
<keyword evidence="2" id="KW-0813">Transport</keyword>
<evidence type="ECO:0000259" key="8">
    <source>
        <dbReference type="PROSITE" id="PS50850"/>
    </source>
</evidence>
<dbReference type="Pfam" id="PF07690">
    <property type="entry name" value="MFS_1"/>
    <property type="match status" value="2"/>
</dbReference>
<accession>B0DDT8</accession>
<feature type="transmembrane region" description="Helical" evidence="7">
    <location>
        <begin position="165"/>
        <end position="188"/>
    </location>
</feature>
<dbReference type="EMBL" id="DS547105">
    <property type="protein sequence ID" value="EDR07273.1"/>
    <property type="molecule type" value="Genomic_DNA"/>
</dbReference>
<dbReference type="InParanoid" id="B0DDT8"/>
<keyword evidence="10" id="KW-1185">Reference proteome</keyword>
<evidence type="ECO:0000256" key="5">
    <source>
        <dbReference type="ARBA" id="ARBA00023136"/>
    </source>
</evidence>
<evidence type="ECO:0000256" key="4">
    <source>
        <dbReference type="ARBA" id="ARBA00022989"/>
    </source>
</evidence>